<feature type="domain" description="TraG N-terminal Proteobacteria" evidence="4">
    <location>
        <begin position="28"/>
        <end position="480"/>
    </location>
</feature>
<dbReference type="InterPro" id="IPR012931">
    <property type="entry name" value="TraG_N_Proteobacteria"/>
</dbReference>
<dbReference type="Proteomes" id="UP000323297">
    <property type="component" value="Unassembled WGS sequence"/>
</dbReference>
<evidence type="ECO:0000313" key="6">
    <source>
        <dbReference type="Proteomes" id="UP000323297"/>
    </source>
</evidence>
<feature type="transmembrane region" description="Helical" evidence="2">
    <location>
        <begin position="354"/>
        <end position="378"/>
    </location>
</feature>
<feature type="transmembrane region" description="Helical" evidence="2">
    <location>
        <begin position="385"/>
        <end position="402"/>
    </location>
</feature>
<keyword evidence="2" id="KW-0812">Transmembrane</keyword>
<organism evidence="5 6">
    <name type="scientific">Citrobacter portucalensis</name>
    <dbReference type="NCBI Taxonomy" id="1639133"/>
    <lineage>
        <taxon>Bacteria</taxon>
        <taxon>Pseudomonadati</taxon>
        <taxon>Pseudomonadota</taxon>
        <taxon>Gammaproteobacteria</taxon>
        <taxon>Enterobacterales</taxon>
        <taxon>Enterobacteriaceae</taxon>
        <taxon>Citrobacter</taxon>
        <taxon>Citrobacter freundii complex</taxon>
    </lineage>
</organism>
<evidence type="ECO:0000259" key="4">
    <source>
        <dbReference type="Pfam" id="PF07916"/>
    </source>
</evidence>
<proteinExistence type="predicted"/>
<comment type="caution">
    <text evidence="5">The sequence shown here is derived from an EMBL/GenBank/DDBJ whole genome shotgun (WGS) entry which is preliminary data.</text>
</comment>
<accession>A0A5B0SVL1</accession>
<gene>
    <name evidence="5" type="ORF">D3H66_19510</name>
</gene>
<feature type="transmembrane region" description="Helical" evidence="2">
    <location>
        <begin position="452"/>
        <end position="473"/>
    </location>
</feature>
<evidence type="ECO:0000256" key="3">
    <source>
        <dbReference type="SAM" id="SignalP"/>
    </source>
</evidence>
<feature type="region of interest" description="Disordered" evidence="1">
    <location>
        <begin position="1108"/>
        <end position="1217"/>
    </location>
</feature>
<evidence type="ECO:0000313" key="5">
    <source>
        <dbReference type="EMBL" id="KAA1141962.1"/>
    </source>
</evidence>
<feature type="transmembrane region" description="Helical" evidence="2">
    <location>
        <begin position="50"/>
        <end position="68"/>
    </location>
</feature>
<dbReference type="EMBL" id="VTZD01000024">
    <property type="protein sequence ID" value="KAA1141962.1"/>
    <property type="molecule type" value="Genomic_DNA"/>
</dbReference>
<sequence length="1217" mass="128626">MKSKSFILLALLCASPSAFALDGEYVIMGGFSTIVNAFLRLKLMFNDNEYKTMLAAFVTMGMISALLLKSVKGGYELLETGKGQMGLGWLYLTVIGTLFYFGLVANKGTIHIYDQSRNQYQAVSGIPDFLIATASTTNAVYQGFVDMANRNTATTTRFTGEGTPIKMLLGVLNRSGAQFDSYLTDNIRTMWNQCSPVAETRGFDARTLKSGSSVLDVVTALAPLRNQAVFTQWYSPSNPSGITITCDQAYLTLKSDLGNPAAYNARLRDICTKNGYSVTDAAQFADCKGRMEEGFQTIFSANGLSLNTVMSNVVVSQAIADAMLQNNPEVAASLMANRAMINGGMADATTNPEWLSFIMSGVIAIILSITPLLLLLVFTPIIGKALILLFGLWIFITTWQIADTLLLQAGTDEILTAMNDIRSMGLGIDAVQMGPSSTMKAMAVMASARETAVQIAMLVASLFGVSAYGIGAFGQKAMGRLDRVTEEVSDKAFTPEGKGAQINAMRQGHAALQTAGEIGSIEQMSNASAYRDMSDSMSSNLQIQALGGAPGVAAQRNASVDAGRSTGTVKGYEDGNIGGGYLPAESTAMTSTQANVGDSRGRADAAENSGMNVTDMSALTTGVNTTMQTADAKSNLQHGGGTLSALGEQQREVHGTERSAQIGHAGGVRDAANATGKSVTEFTRETTATGQINEHATGQGQLQAAGSLSGMHSRGVYTASAESDERLGRTQALHNAYDENGGITSGVAESNTEHLKQNLSDMREQKANVNEIGIATGKSEGESRQILSESRSAEQMGTLEGNHYSPEQMQANSAWSSEKGANVIQGEKTAFHDTGKSMPETAQRRGEIDTYTGLAEQGKFNTVSNVMGGDAPAADALAGANTNMAVTKNEAQKLADNGLLDPVQVKAIPDNSVGTVHMGLRLGEDGKAVATSSVATGQSTSIDNSFRNDSGQTMGTETSALQQLENTRSVNQLLTASEHKLSGSSPLTFATEASRALNPIYNQAQQALSTNSTSASAGISTPTIGKLFGLSASAVAQVEQSNVNSGSIDLNTALFQHKLDGYQQEAGKSADEMGLTGAKREQYITDTVAPQAATLFKTVKEGYTELSASHADRSTGNDMRTPVPPQDDHQVTTQPRENMFSVNGAGSPQEYMAMQRQQHHQPVPRDKPAGLEGTQNSRVNKDDDSASSAHPPITQESSQQGIPIESDTGAKQGNIPR</sequence>
<dbReference type="RefSeq" id="WP_149608096.1">
    <property type="nucleotide sequence ID" value="NZ_VTZD01000024.1"/>
</dbReference>
<dbReference type="Pfam" id="PF07916">
    <property type="entry name" value="TraG_N"/>
    <property type="match status" value="1"/>
</dbReference>
<feature type="compositionally biased region" description="Polar residues" evidence="1">
    <location>
        <begin position="1131"/>
        <end position="1146"/>
    </location>
</feature>
<evidence type="ECO:0000256" key="2">
    <source>
        <dbReference type="SAM" id="Phobius"/>
    </source>
</evidence>
<feature type="region of interest" description="Disordered" evidence="1">
    <location>
        <begin position="934"/>
        <end position="954"/>
    </location>
</feature>
<reference evidence="5 6" key="1">
    <citation type="submission" date="2019-08" db="EMBL/GenBank/DDBJ databases">
        <title>Draft genome sequence of Citrobacter portucalensis strain isolated from green turtle.</title>
        <authorList>
            <person name="Fernandes M.R."/>
            <person name="Sellera F.P."/>
            <person name="Goldeberg D.W."/>
            <person name="Costa D.C."/>
            <person name="Lincopan N."/>
        </authorList>
    </citation>
    <scope>NUCLEOTIDE SEQUENCE [LARGE SCALE GENOMIC DNA]</scope>
    <source>
        <strain evidence="5 6">TV06</strain>
    </source>
</reference>
<dbReference type="AlphaFoldDB" id="A0A5B0SVL1"/>
<feature type="region of interest" description="Disordered" evidence="1">
    <location>
        <begin position="648"/>
        <end position="679"/>
    </location>
</feature>
<feature type="signal peptide" evidence="3">
    <location>
        <begin position="1"/>
        <end position="20"/>
    </location>
</feature>
<keyword evidence="2" id="KW-1133">Transmembrane helix</keyword>
<name>A0A5B0SVL1_9ENTR</name>
<protein>
    <submittedName>
        <fullName evidence="5">Conjugal transfer protein TraG</fullName>
    </submittedName>
</protein>
<feature type="transmembrane region" description="Helical" evidence="2">
    <location>
        <begin position="88"/>
        <end position="105"/>
    </location>
</feature>
<evidence type="ECO:0000256" key="1">
    <source>
        <dbReference type="SAM" id="MobiDB-lite"/>
    </source>
</evidence>
<keyword evidence="2" id="KW-0472">Membrane</keyword>
<keyword evidence="3" id="KW-0732">Signal</keyword>
<feature type="chain" id="PRO_5022769552" evidence="3">
    <location>
        <begin position="21"/>
        <end position="1217"/>
    </location>
</feature>